<dbReference type="AlphaFoldDB" id="D3F832"/>
<dbReference type="OrthoDB" id="7041725at2"/>
<accession>D3F832</accession>
<dbReference type="RefSeq" id="WP_012935977.1">
    <property type="nucleotide sequence ID" value="NC_013739.1"/>
</dbReference>
<dbReference type="HOGENOM" id="CLU_2248262_0_0_11"/>
<sequence length="112" mass="11720">MTEVGEIVRAAIVNRQQLVATYGGHVRELCPHAIGTKRGRAQALFFQFGGSSGRGLAPGGDWRCLPLSGLSGVAPRDGDWHTGPGAAQRQTCLDVVELAVEEAGQPPARTAS</sequence>
<protein>
    <submittedName>
        <fullName evidence="1">Uncharacterized protein</fullName>
    </submittedName>
</protein>
<dbReference type="KEGG" id="cwo:Cwoe_4513"/>
<keyword evidence="2" id="KW-1185">Reference proteome</keyword>
<reference evidence="2" key="2">
    <citation type="submission" date="2010-01" db="EMBL/GenBank/DDBJ databases">
        <title>The complete genome of Conexibacter woesei DSM 14684.</title>
        <authorList>
            <consortium name="US DOE Joint Genome Institute (JGI-PGF)"/>
            <person name="Lucas S."/>
            <person name="Copeland A."/>
            <person name="Lapidus A."/>
            <person name="Glavina del Rio T."/>
            <person name="Dalin E."/>
            <person name="Tice H."/>
            <person name="Bruce D."/>
            <person name="Goodwin L."/>
            <person name="Pitluck S."/>
            <person name="Kyrpides N."/>
            <person name="Mavromatis K."/>
            <person name="Ivanova N."/>
            <person name="Mikhailova N."/>
            <person name="Chertkov O."/>
            <person name="Brettin T."/>
            <person name="Detter J.C."/>
            <person name="Han C."/>
            <person name="Larimer F."/>
            <person name="Land M."/>
            <person name="Hauser L."/>
            <person name="Markowitz V."/>
            <person name="Cheng J.-F."/>
            <person name="Hugenholtz P."/>
            <person name="Woyke T."/>
            <person name="Wu D."/>
            <person name="Pukall R."/>
            <person name="Steenblock K."/>
            <person name="Schneider S."/>
            <person name="Klenk H.-P."/>
            <person name="Eisen J.A."/>
        </authorList>
    </citation>
    <scope>NUCLEOTIDE SEQUENCE [LARGE SCALE GENOMIC DNA]</scope>
    <source>
        <strain evidence="2">DSM 14684 / CIP 108061 / JCM 11494 / NBRC 100937 / ID131577</strain>
    </source>
</reference>
<reference evidence="1 2" key="1">
    <citation type="journal article" date="2010" name="Stand. Genomic Sci.">
        <title>Complete genome sequence of Conexibacter woesei type strain (ID131577).</title>
        <authorList>
            <person name="Pukall R."/>
            <person name="Lapidus A."/>
            <person name="Glavina Del Rio T."/>
            <person name="Copeland A."/>
            <person name="Tice H."/>
            <person name="Cheng J.-F."/>
            <person name="Lucas S."/>
            <person name="Chen F."/>
            <person name="Nolan M."/>
            <person name="Bruce D."/>
            <person name="Goodwin L."/>
            <person name="Pitluck S."/>
            <person name="Mavromatis K."/>
            <person name="Ivanova N."/>
            <person name="Ovchinnikova G."/>
            <person name="Pati A."/>
            <person name="Chen A."/>
            <person name="Palaniappan K."/>
            <person name="Land M."/>
            <person name="Hauser L."/>
            <person name="Chang Y.-J."/>
            <person name="Jeffries C.D."/>
            <person name="Chain P."/>
            <person name="Meincke L."/>
            <person name="Sims D."/>
            <person name="Brettin T."/>
            <person name="Detter J.C."/>
            <person name="Rohde M."/>
            <person name="Goeker M."/>
            <person name="Bristow J."/>
            <person name="Eisen J.A."/>
            <person name="Markowitz V."/>
            <person name="Kyrpides N.C."/>
            <person name="Klenk H.-P."/>
            <person name="Hugenholtz P."/>
        </authorList>
    </citation>
    <scope>NUCLEOTIDE SEQUENCE [LARGE SCALE GENOMIC DNA]</scope>
    <source>
        <strain evidence="2">DSM 14684 / CIP 108061 / JCM 11494 / NBRC 100937 / ID131577</strain>
    </source>
</reference>
<organism evidence="1 2">
    <name type="scientific">Conexibacter woesei (strain DSM 14684 / CCUG 47730 / CIP 108061 / JCM 11494 / NBRC 100937 / ID131577)</name>
    <dbReference type="NCBI Taxonomy" id="469383"/>
    <lineage>
        <taxon>Bacteria</taxon>
        <taxon>Bacillati</taxon>
        <taxon>Actinomycetota</taxon>
        <taxon>Thermoleophilia</taxon>
        <taxon>Solirubrobacterales</taxon>
        <taxon>Conexibacteraceae</taxon>
        <taxon>Conexibacter</taxon>
    </lineage>
</organism>
<evidence type="ECO:0000313" key="1">
    <source>
        <dbReference type="EMBL" id="ADB52926.1"/>
    </source>
</evidence>
<gene>
    <name evidence="1" type="ordered locus">Cwoe_4513</name>
</gene>
<proteinExistence type="predicted"/>
<dbReference type="EMBL" id="CP001854">
    <property type="protein sequence ID" value="ADB52926.1"/>
    <property type="molecule type" value="Genomic_DNA"/>
</dbReference>
<dbReference type="Proteomes" id="UP000008229">
    <property type="component" value="Chromosome"/>
</dbReference>
<evidence type="ECO:0000313" key="2">
    <source>
        <dbReference type="Proteomes" id="UP000008229"/>
    </source>
</evidence>
<name>D3F832_CONWI</name>